<dbReference type="PROSITE" id="PS50222">
    <property type="entry name" value="EF_HAND_2"/>
    <property type="match status" value="1"/>
</dbReference>
<gene>
    <name evidence="4" type="ORF">RDI58_023788</name>
</gene>
<protein>
    <recommendedName>
        <fullName evidence="3">EF-hand domain-containing protein</fullName>
    </recommendedName>
</protein>
<feature type="region of interest" description="Disordered" evidence="2">
    <location>
        <begin position="111"/>
        <end position="132"/>
    </location>
</feature>
<keyword evidence="5" id="KW-1185">Reference proteome</keyword>
<name>A0AAN8Y2W4_SOLBU</name>
<accession>A0AAN8Y2W4</accession>
<keyword evidence="1" id="KW-0106">Calcium</keyword>
<feature type="region of interest" description="Disordered" evidence="2">
    <location>
        <begin position="163"/>
        <end position="191"/>
    </location>
</feature>
<evidence type="ECO:0000256" key="2">
    <source>
        <dbReference type="SAM" id="MobiDB-lite"/>
    </source>
</evidence>
<dbReference type="InterPro" id="IPR002048">
    <property type="entry name" value="EF_hand_dom"/>
</dbReference>
<dbReference type="GO" id="GO:0005509">
    <property type="term" value="F:calcium ion binding"/>
    <property type="evidence" value="ECO:0007669"/>
    <property type="project" value="InterPro"/>
</dbReference>
<evidence type="ECO:0000259" key="3">
    <source>
        <dbReference type="PROSITE" id="PS50222"/>
    </source>
</evidence>
<dbReference type="Proteomes" id="UP001371456">
    <property type="component" value="Unassembled WGS sequence"/>
</dbReference>
<evidence type="ECO:0000313" key="4">
    <source>
        <dbReference type="EMBL" id="KAK6777071.1"/>
    </source>
</evidence>
<dbReference type="InterPro" id="IPR044205">
    <property type="entry name" value="KIC/PBP1/KRP1"/>
</dbReference>
<dbReference type="PROSITE" id="PS00018">
    <property type="entry name" value="EF_HAND_1"/>
    <property type="match status" value="1"/>
</dbReference>
<feature type="domain" description="EF-hand" evidence="3">
    <location>
        <begin position="311"/>
        <end position="346"/>
    </location>
</feature>
<dbReference type="EMBL" id="JBANQN010000010">
    <property type="protein sequence ID" value="KAK6777071.1"/>
    <property type="molecule type" value="Genomic_DNA"/>
</dbReference>
<dbReference type="PANTHER" id="PTHR47319">
    <property type="entry name" value="CALCIUM-BINDING PROTEIN KIC"/>
    <property type="match status" value="1"/>
</dbReference>
<organism evidence="4 5">
    <name type="scientific">Solanum bulbocastanum</name>
    <name type="common">Wild potato</name>
    <dbReference type="NCBI Taxonomy" id="147425"/>
    <lineage>
        <taxon>Eukaryota</taxon>
        <taxon>Viridiplantae</taxon>
        <taxon>Streptophyta</taxon>
        <taxon>Embryophyta</taxon>
        <taxon>Tracheophyta</taxon>
        <taxon>Spermatophyta</taxon>
        <taxon>Magnoliopsida</taxon>
        <taxon>eudicotyledons</taxon>
        <taxon>Gunneridae</taxon>
        <taxon>Pentapetalae</taxon>
        <taxon>asterids</taxon>
        <taxon>lamiids</taxon>
        <taxon>Solanales</taxon>
        <taxon>Solanaceae</taxon>
        <taxon>Solanoideae</taxon>
        <taxon>Solaneae</taxon>
        <taxon>Solanum</taxon>
    </lineage>
</organism>
<evidence type="ECO:0000313" key="5">
    <source>
        <dbReference type="Proteomes" id="UP001371456"/>
    </source>
</evidence>
<dbReference type="Gene3D" id="1.10.238.10">
    <property type="entry name" value="EF-hand"/>
    <property type="match status" value="1"/>
</dbReference>
<dbReference type="SUPFAM" id="SSF47473">
    <property type="entry name" value="EF-hand"/>
    <property type="match status" value="1"/>
</dbReference>
<proteinExistence type="predicted"/>
<evidence type="ECO:0000256" key="1">
    <source>
        <dbReference type="ARBA" id="ARBA00022837"/>
    </source>
</evidence>
<dbReference type="AlphaFoldDB" id="A0AAN8Y2W4"/>
<sequence>MDILDMMCSLEDGDEVEIFVRHLVDEAIVGPMLIENNSHMDMGESGSAFNTRPSESENFNFGVGEDHLNSENPVATFSTSPSFTTTLPSTATPPFNTVIADGATDDDIDIGPAGPDFSEEVEGSNYSTEDSVESEVELVGDDDEEEYGSDVHEEVRELRAEKRSFQRRKGRERLTADNEDVPVGEAGPDLGFVETEKGKVSHEGRLGGDEPYFASSDEDSFELDKDECCNDDEHESEFLTPPDMISCMDAVDYEDPFGFEDYFPTMIDTLGAERFMEELYNGFCLLMDVSIGLITFESLKRNTILMGLSELKDDELLCMLIEGDLDGDGALNQMEFCSLMFRLSPGLMMDGFKSNDLQVIS</sequence>
<dbReference type="InterPro" id="IPR018247">
    <property type="entry name" value="EF_Hand_1_Ca_BS"/>
</dbReference>
<dbReference type="Pfam" id="PF13833">
    <property type="entry name" value="EF-hand_8"/>
    <property type="match status" value="1"/>
</dbReference>
<dbReference type="InterPro" id="IPR011992">
    <property type="entry name" value="EF-hand-dom_pair"/>
</dbReference>
<comment type="caution">
    <text evidence="4">The sequence shown here is derived from an EMBL/GenBank/DDBJ whole genome shotgun (WGS) entry which is preliminary data.</text>
</comment>
<reference evidence="4 5" key="1">
    <citation type="submission" date="2024-02" db="EMBL/GenBank/DDBJ databases">
        <title>de novo genome assembly of Solanum bulbocastanum strain 11H21.</title>
        <authorList>
            <person name="Hosaka A.J."/>
        </authorList>
    </citation>
    <scope>NUCLEOTIDE SEQUENCE [LARGE SCALE GENOMIC DNA]</scope>
    <source>
        <tissue evidence="4">Young leaves</tissue>
    </source>
</reference>
<dbReference type="PANTHER" id="PTHR47319:SF16">
    <property type="entry name" value="EF-HAND DOMAIN-CONTAINING PROTEIN"/>
    <property type="match status" value="1"/>
</dbReference>